<evidence type="ECO:0000259" key="2">
    <source>
        <dbReference type="Pfam" id="PF15377"/>
    </source>
</evidence>
<accession>A0A7R8ULU7</accession>
<feature type="region of interest" description="Disordered" evidence="1">
    <location>
        <begin position="21"/>
        <end position="173"/>
    </location>
</feature>
<name>A0A7R8ULU7_HERIL</name>
<dbReference type="PANTHER" id="PTHR31195:SF2">
    <property type="entry name" value="GEO02494P1"/>
    <property type="match status" value="1"/>
</dbReference>
<organism evidence="3 4">
    <name type="scientific">Hermetia illucens</name>
    <name type="common">Black soldier fly</name>
    <dbReference type="NCBI Taxonomy" id="343691"/>
    <lineage>
        <taxon>Eukaryota</taxon>
        <taxon>Metazoa</taxon>
        <taxon>Ecdysozoa</taxon>
        <taxon>Arthropoda</taxon>
        <taxon>Hexapoda</taxon>
        <taxon>Insecta</taxon>
        <taxon>Pterygota</taxon>
        <taxon>Neoptera</taxon>
        <taxon>Endopterygota</taxon>
        <taxon>Diptera</taxon>
        <taxon>Brachycera</taxon>
        <taxon>Stratiomyomorpha</taxon>
        <taxon>Stratiomyidae</taxon>
        <taxon>Hermetiinae</taxon>
        <taxon>Hermetia</taxon>
    </lineage>
</organism>
<dbReference type="PANTHER" id="PTHR31195">
    <property type="entry name" value="GEO02494P1"/>
    <property type="match status" value="1"/>
</dbReference>
<evidence type="ECO:0000313" key="3">
    <source>
        <dbReference type="EMBL" id="CAD7083248.1"/>
    </source>
</evidence>
<dbReference type="Proteomes" id="UP000594454">
    <property type="component" value="Chromosome 2"/>
</dbReference>
<reference evidence="3 4" key="1">
    <citation type="submission" date="2020-11" db="EMBL/GenBank/DDBJ databases">
        <authorList>
            <person name="Wallbank WR R."/>
            <person name="Pardo Diaz C."/>
            <person name="Kozak K."/>
            <person name="Martin S."/>
            <person name="Jiggins C."/>
            <person name="Moest M."/>
            <person name="Warren A I."/>
            <person name="Generalovic N T."/>
            <person name="Byers J.R.P. K."/>
            <person name="Montejo-Kovacevich G."/>
            <person name="Yen C E."/>
        </authorList>
    </citation>
    <scope>NUCLEOTIDE SEQUENCE [LARGE SCALE GENOMIC DNA]</scope>
</reference>
<sequence length="173" mass="19457">MSKRNVTYVKPQDPTFLRRLKEQIGYQEGPNIDTKRQKIEDLSGSDSDLEEHSAGGSRSGDPGASSGRKLAGDREDEKPQVVVLEEGDLTAAEAEAERARIEKEEREKPADLNQRIIFKAKHKPTKDSNSVLANSSNENREKEEKKSKKRSKDTKKVSKLSFNQDDDEEGEDN</sequence>
<proteinExistence type="predicted"/>
<dbReference type="Pfam" id="PF15377">
    <property type="entry name" value="DUF4604"/>
    <property type="match status" value="1"/>
</dbReference>
<gene>
    <name evidence="3" type="ORF">HERILL_LOCUS6221</name>
</gene>
<dbReference type="InParanoid" id="A0A7R8ULU7"/>
<dbReference type="AlphaFoldDB" id="A0A7R8ULU7"/>
<feature type="domain" description="DUF4604" evidence="2">
    <location>
        <begin position="4"/>
        <end position="166"/>
    </location>
</feature>
<dbReference type="OrthoDB" id="6110130at2759"/>
<dbReference type="FunCoup" id="A0A7R8ULU7">
    <property type="interactions" value="1572"/>
</dbReference>
<dbReference type="InterPro" id="IPR027911">
    <property type="entry name" value="DUF4604"/>
</dbReference>
<evidence type="ECO:0000313" key="4">
    <source>
        <dbReference type="Proteomes" id="UP000594454"/>
    </source>
</evidence>
<feature type="compositionally biased region" description="Basic and acidic residues" evidence="1">
    <location>
        <begin position="95"/>
        <end position="110"/>
    </location>
</feature>
<evidence type="ECO:0000256" key="1">
    <source>
        <dbReference type="SAM" id="MobiDB-lite"/>
    </source>
</evidence>
<feature type="compositionally biased region" description="Acidic residues" evidence="1">
    <location>
        <begin position="164"/>
        <end position="173"/>
    </location>
</feature>
<dbReference type="InterPro" id="IPR040219">
    <property type="entry name" value="KIAA1143-like"/>
</dbReference>
<feature type="compositionally biased region" description="Basic and acidic residues" evidence="1">
    <location>
        <begin position="70"/>
        <end position="79"/>
    </location>
</feature>
<keyword evidence="4" id="KW-1185">Reference proteome</keyword>
<protein>
    <recommendedName>
        <fullName evidence="2">DUF4604 domain-containing protein</fullName>
    </recommendedName>
</protein>
<dbReference type="EMBL" id="LR899010">
    <property type="protein sequence ID" value="CAD7083248.1"/>
    <property type="molecule type" value="Genomic_DNA"/>
</dbReference>